<organism evidence="1">
    <name type="scientific">human gut metagenome</name>
    <dbReference type="NCBI Taxonomy" id="408170"/>
    <lineage>
        <taxon>unclassified sequences</taxon>
        <taxon>metagenomes</taxon>
        <taxon>organismal metagenomes</taxon>
    </lineage>
</organism>
<dbReference type="AlphaFoldDB" id="K1TGF9"/>
<dbReference type="EMBL" id="AJWY01004515">
    <property type="protein sequence ID" value="EKC72167.1"/>
    <property type="molecule type" value="Genomic_DNA"/>
</dbReference>
<feature type="non-terminal residue" evidence="1">
    <location>
        <position position="1"/>
    </location>
</feature>
<protein>
    <submittedName>
        <fullName evidence="1">Uncharacterized protein</fullName>
    </submittedName>
</protein>
<proteinExistence type="predicted"/>
<accession>K1TGF9</accession>
<evidence type="ECO:0000313" key="1">
    <source>
        <dbReference type="EMBL" id="EKC72167.1"/>
    </source>
</evidence>
<gene>
    <name evidence="1" type="ORF">LEA_06885</name>
</gene>
<sequence>PELYTLGLELSNPAGLQKDKIETVIGFKKTEIKDGVFILTVSH</sequence>
<reference evidence="1" key="1">
    <citation type="journal article" date="2013" name="Environ. Microbiol.">
        <title>Microbiota from the distal guts of lean and obese adolescents exhibit partial functional redundancy besides clear differences in community structure.</title>
        <authorList>
            <person name="Ferrer M."/>
            <person name="Ruiz A."/>
            <person name="Lanza F."/>
            <person name="Haange S.B."/>
            <person name="Oberbach A."/>
            <person name="Till H."/>
            <person name="Bargiela R."/>
            <person name="Campoy C."/>
            <person name="Segura M.T."/>
            <person name="Richter M."/>
            <person name="von Bergen M."/>
            <person name="Seifert J."/>
            <person name="Suarez A."/>
        </authorList>
    </citation>
    <scope>NUCLEOTIDE SEQUENCE</scope>
</reference>
<name>K1TGF9_9ZZZZ</name>
<comment type="caution">
    <text evidence="1">The sequence shown here is derived from an EMBL/GenBank/DDBJ whole genome shotgun (WGS) entry which is preliminary data.</text>
</comment>